<dbReference type="InterPro" id="IPR001787">
    <property type="entry name" value="Ribosomal_bL21"/>
</dbReference>
<evidence type="ECO:0000256" key="2">
    <source>
        <dbReference type="ARBA" id="ARBA00022730"/>
    </source>
</evidence>
<evidence type="ECO:0000313" key="6">
    <source>
        <dbReference type="EMBL" id="VAX37698.1"/>
    </source>
</evidence>
<evidence type="ECO:0000256" key="3">
    <source>
        <dbReference type="ARBA" id="ARBA00022884"/>
    </source>
</evidence>
<keyword evidence="5" id="KW-0687">Ribonucleoprotein</keyword>
<dbReference type="SUPFAM" id="SSF141091">
    <property type="entry name" value="L21p-like"/>
    <property type="match status" value="1"/>
</dbReference>
<dbReference type="InterPro" id="IPR028909">
    <property type="entry name" value="bL21-like"/>
</dbReference>
<dbReference type="PANTHER" id="PTHR21349">
    <property type="entry name" value="50S RIBOSOMAL PROTEIN L21"/>
    <property type="match status" value="1"/>
</dbReference>
<dbReference type="GO" id="GO:0019843">
    <property type="term" value="F:rRNA binding"/>
    <property type="evidence" value="ECO:0007669"/>
    <property type="project" value="UniProtKB-KW"/>
</dbReference>
<dbReference type="NCBIfam" id="TIGR00061">
    <property type="entry name" value="L21"/>
    <property type="match status" value="1"/>
</dbReference>
<comment type="similarity">
    <text evidence="1">Belongs to the bacterial ribosomal protein bL21 family.</text>
</comment>
<evidence type="ECO:0000256" key="1">
    <source>
        <dbReference type="ARBA" id="ARBA00008563"/>
    </source>
</evidence>
<protein>
    <submittedName>
        <fullName evidence="6">LSU ribosomal protein L21p</fullName>
    </submittedName>
</protein>
<dbReference type="GO" id="GO:0003735">
    <property type="term" value="F:structural constituent of ribosome"/>
    <property type="evidence" value="ECO:0007669"/>
    <property type="project" value="InterPro"/>
</dbReference>
<keyword evidence="3" id="KW-0694">RNA-binding</keyword>
<dbReference type="InterPro" id="IPR036164">
    <property type="entry name" value="bL21-like_sf"/>
</dbReference>
<proteinExistence type="inferred from homology"/>
<evidence type="ECO:0000256" key="5">
    <source>
        <dbReference type="ARBA" id="ARBA00023274"/>
    </source>
</evidence>
<dbReference type="Pfam" id="PF00829">
    <property type="entry name" value="Ribosomal_L21p"/>
    <property type="match status" value="1"/>
</dbReference>
<dbReference type="HAMAP" id="MF_01363">
    <property type="entry name" value="Ribosomal_bL21"/>
    <property type="match status" value="1"/>
</dbReference>
<keyword evidence="2" id="KW-0699">rRNA-binding</keyword>
<dbReference type="PROSITE" id="PS01169">
    <property type="entry name" value="RIBOSOMAL_L21"/>
    <property type="match status" value="1"/>
</dbReference>
<dbReference type="GO" id="GO:1990904">
    <property type="term" value="C:ribonucleoprotein complex"/>
    <property type="evidence" value="ECO:0007669"/>
    <property type="project" value="UniProtKB-KW"/>
</dbReference>
<dbReference type="GO" id="GO:0005840">
    <property type="term" value="C:ribosome"/>
    <property type="evidence" value="ECO:0007669"/>
    <property type="project" value="UniProtKB-KW"/>
</dbReference>
<sequence>MYAIVQVGSSQFKVSEGDVIDAHRIKLEEGKEVVLDKVLMFAKDSDVRIGQPYLKDVEVTAKVVRQHLDAKVIAFKYRRRKDSSSKIGHRQKLTALSITQIKA</sequence>
<accession>A0A3B1DNQ5</accession>
<dbReference type="GO" id="GO:0005737">
    <property type="term" value="C:cytoplasm"/>
    <property type="evidence" value="ECO:0007669"/>
    <property type="project" value="UniProtKB-ARBA"/>
</dbReference>
<dbReference type="AlphaFoldDB" id="A0A3B1DNQ5"/>
<organism evidence="6">
    <name type="scientific">hydrothermal vent metagenome</name>
    <dbReference type="NCBI Taxonomy" id="652676"/>
    <lineage>
        <taxon>unclassified sequences</taxon>
        <taxon>metagenomes</taxon>
        <taxon>ecological metagenomes</taxon>
    </lineage>
</organism>
<keyword evidence="4 6" id="KW-0689">Ribosomal protein</keyword>
<gene>
    <name evidence="6" type="ORF">MNBD_UNCLBAC01-155</name>
</gene>
<dbReference type="PANTHER" id="PTHR21349:SF0">
    <property type="entry name" value="LARGE RIBOSOMAL SUBUNIT PROTEIN BL21M"/>
    <property type="match status" value="1"/>
</dbReference>
<dbReference type="GO" id="GO:0006412">
    <property type="term" value="P:translation"/>
    <property type="evidence" value="ECO:0007669"/>
    <property type="project" value="InterPro"/>
</dbReference>
<name>A0A3B1DNQ5_9ZZZZ</name>
<dbReference type="InterPro" id="IPR018258">
    <property type="entry name" value="Ribosomal_bL21_CS"/>
</dbReference>
<dbReference type="EMBL" id="UOGJ01000136">
    <property type="protein sequence ID" value="VAX37698.1"/>
    <property type="molecule type" value="Genomic_DNA"/>
</dbReference>
<evidence type="ECO:0000256" key="4">
    <source>
        <dbReference type="ARBA" id="ARBA00022980"/>
    </source>
</evidence>
<reference evidence="6" key="1">
    <citation type="submission" date="2018-06" db="EMBL/GenBank/DDBJ databases">
        <authorList>
            <person name="Zhirakovskaya E."/>
        </authorList>
    </citation>
    <scope>NUCLEOTIDE SEQUENCE</scope>
</reference>